<accession>A0ABZ0QKL4</accession>
<proteinExistence type="predicted"/>
<sequence length="155" mass="17540">MNTFKNVLTCIGGLCVLLALGLCVLFFSQSGKPLGENNDTLRNDQEFRGLVINKFSHLDYNIIQPLLSEDYFSKYDQGNIKVALKNALVELGWIKNIDKLIRYNVFTDSSDGSVSAYVVYSLNFARGKGTIELELEKTNGKWLIRDFQIAKTFIE</sequence>
<reference evidence="1 2" key="1">
    <citation type="submission" date="2023-11" db="EMBL/GenBank/DDBJ databases">
        <title>Plant-associative lifestyle of Vibrio porteresiae and its evolutionary dynamics.</title>
        <authorList>
            <person name="Rameshkumar N."/>
            <person name="Kirti K."/>
        </authorList>
    </citation>
    <scope>NUCLEOTIDE SEQUENCE [LARGE SCALE GENOMIC DNA]</scope>
    <source>
        <strain evidence="1 2">MSSRF30</strain>
    </source>
</reference>
<gene>
    <name evidence="1" type="ORF">R8Z52_16980</name>
</gene>
<protein>
    <recommendedName>
        <fullName evidence="3">DUF4878 domain-containing protein</fullName>
    </recommendedName>
</protein>
<evidence type="ECO:0000313" key="1">
    <source>
        <dbReference type="EMBL" id="WPC76222.1"/>
    </source>
</evidence>
<keyword evidence="2" id="KW-1185">Reference proteome</keyword>
<evidence type="ECO:0000313" key="2">
    <source>
        <dbReference type="Proteomes" id="UP001304071"/>
    </source>
</evidence>
<organism evidence="1 2">
    <name type="scientific">Vibrio porteresiae DSM 19223</name>
    <dbReference type="NCBI Taxonomy" id="1123496"/>
    <lineage>
        <taxon>Bacteria</taxon>
        <taxon>Pseudomonadati</taxon>
        <taxon>Pseudomonadota</taxon>
        <taxon>Gammaproteobacteria</taxon>
        <taxon>Vibrionales</taxon>
        <taxon>Vibrionaceae</taxon>
        <taxon>Vibrio</taxon>
    </lineage>
</organism>
<name>A0ABZ0QKL4_9VIBR</name>
<evidence type="ECO:0008006" key="3">
    <source>
        <dbReference type="Google" id="ProtNLM"/>
    </source>
</evidence>
<dbReference type="RefSeq" id="WP_261896641.1">
    <property type="nucleotide sequence ID" value="NZ_AP024896.1"/>
</dbReference>
<dbReference type="EMBL" id="CP138204">
    <property type="protein sequence ID" value="WPC76222.1"/>
    <property type="molecule type" value="Genomic_DNA"/>
</dbReference>
<dbReference type="Proteomes" id="UP001304071">
    <property type="component" value="Chromosome 2"/>
</dbReference>